<organism evidence="1 2">
    <name type="scientific">Microdochium bolleyi</name>
    <dbReference type="NCBI Taxonomy" id="196109"/>
    <lineage>
        <taxon>Eukaryota</taxon>
        <taxon>Fungi</taxon>
        <taxon>Dikarya</taxon>
        <taxon>Ascomycota</taxon>
        <taxon>Pezizomycotina</taxon>
        <taxon>Sordariomycetes</taxon>
        <taxon>Xylariomycetidae</taxon>
        <taxon>Xylariales</taxon>
        <taxon>Microdochiaceae</taxon>
        <taxon>Microdochium</taxon>
    </lineage>
</organism>
<proteinExistence type="predicted"/>
<gene>
    <name evidence="1" type="ORF">Micbo1qcDRAFT_222676</name>
</gene>
<sequence length="177" mass="18291">MQAHRGGGRSGRVWPSSAATGLFGVGVSMATQLITYASPHALQEHIVGVTPTAAITGVQGLRHEFQYRGAILWSNARAGRLTTHHLMPSGTSAAAPAGHKHTAAADLVDRLGGVRAPTSSKSLPREETQITPVTSGTKLFDVLDEGGSHEATPGIRPDLVVRTDGGSCLPMANAPSS</sequence>
<evidence type="ECO:0000313" key="2">
    <source>
        <dbReference type="Proteomes" id="UP000070501"/>
    </source>
</evidence>
<dbReference type="AlphaFoldDB" id="A0A136J720"/>
<name>A0A136J720_9PEZI</name>
<evidence type="ECO:0000313" key="1">
    <source>
        <dbReference type="EMBL" id="KXJ92963.1"/>
    </source>
</evidence>
<keyword evidence="2" id="KW-1185">Reference proteome</keyword>
<protein>
    <submittedName>
        <fullName evidence="1">Uncharacterized protein</fullName>
    </submittedName>
</protein>
<dbReference type="EMBL" id="KQ964248">
    <property type="protein sequence ID" value="KXJ92963.1"/>
    <property type="molecule type" value="Genomic_DNA"/>
</dbReference>
<reference evidence="2" key="1">
    <citation type="submission" date="2016-02" db="EMBL/GenBank/DDBJ databases">
        <title>Draft genome sequence of Microdochium bolleyi, a fungal endophyte of beachgrass.</title>
        <authorList>
            <consortium name="DOE Joint Genome Institute"/>
            <person name="David A.S."/>
            <person name="May G."/>
            <person name="Haridas S."/>
            <person name="Lim J."/>
            <person name="Wang M."/>
            <person name="Labutti K."/>
            <person name="Lipzen A."/>
            <person name="Barry K."/>
            <person name="Grigoriev I.V."/>
        </authorList>
    </citation>
    <scope>NUCLEOTIDE SEQUENCE [LARGE SCALE GENOMIC DNA]</scope>
    <source>
        <strain evidence="2">J235TASD1</strain>
    </source>
</reference>
<dbReference type="InParanoid" id="A0A136J720"/>
<dbReference type="Proteomes" id="UP000070501">
    <property type="component" value="Unassembled WGS sequence"/>
</dbReference>
<accession>A0A136J720</accession>